<evidence type="ECO:0000256" key="2">
    <source>
        <dbReference type="SAM" id="SignalP"/>
    </source>
</evidence>
<dbReference type="SUPFAM" id="SSF53850">
    <property type="entry name" value="Periplasmic binding protein-like II"/>
    <property type="match status" value="1"/>
</dbReference>
<sequence length="280" mass="30872">MKWAITVLSAVVAGVLFSAAPQGQAQAQDMSGQFVVNADGSRDCTHLVASGNPDYPPYLWQSEDGTHLLGAAADMIKRVGELAGVEIDVIHAGSWGRVQQSMREGSIDLIAGAFLTVPRMEYMDYFYPAFQGTRTVIWTRDNLDLKYLEWSDLIGLEGLTVIDNSFGQRFDAYAAENLNIREVPTLEQGLQMLALNRAEYLIYEEFPAKAVAAREKVTDIRSYTVPVSAENLYLTMSHKSECNTGKLRGKIAQALFKLVSDDVMAEMVDANVARWGSSTN</sequence>
<keyword evidence="1 2" id="KW-0732">Signal</keyword>
<accession>A0A2N3L1T4</accession>
<dbReference type="Gene3D" id="3.40.190.10">
    <property type="entry name" value="Periplasmic binding protein-like II"/>
    <property type="match status" value="2"/>
</dbReference>
<feature type="signal peptide" evidence="2">
    <location>
        <begin position="1"/>
        <end position="27"/>
    </location>
</feature>
<evidence type="ECO:0000259" key="3">
    <source>
        <dbReference type="SMART" id="SM00062"/>
    </source>
</evidence>
<dbReference type="InterPro" id="IPR001638">
    <property type="entry name" value="Solute-binding_3/MltF_N"/>
</dbReference>
<dbReference type="PANTHER" id="PTHR35936:SF6">
    <property type="entry name" value="AMINO ACID ABC TRANSPORTER SUBSTRATE-BINDING PAAT FAMILY PROTEIN"/>
    <property type="match status" value="1"/>
</dbReference>
<evidence type="ECO:0000313" key="5">
    <source>
        <dbReference type="Proteomes" id="UP000233332"/>
    </source>
</evidence>
<evidence type="ECO:0000256" key="1">
    <source>
        <dbReference type="ARBA" id="ARBA00022729"/>
    </source>
</evidence>
<reference evidence="4 5" key="1">
    <citation type="submission" date="2017-09" db="EMBL/GenBank/DDBJ databases">
        <title>Biodiversity and function of Thalassospira species in the particle-attached aromatic-hydrocarbon-degrading consortia from the surface seawater of the China South Sea.</title>
        <authorList>
            <person name="Dong C."/>
            <person name="Lai Q."/>
            <person name="Shao Z."/>
        </authorList>
    </citation>
    <scope>NUCLEOTIDE SEQUENCE [LARGE SCALE GENOMIC DNA]</scope>
    <source>
        <strain evidence="4 5">139Z-12</strain>
    </source>
</reference>
<protein>
    <submittedName>
        <fullName evidence="4">ABC transporter substrate-binding protein</fullName>
    </submittedName>
</protein>
<dbReference type="RefSeq" id="WP_101304725.1">
    <property type="nucleotide sequence ID" value="NZ_NXGX01000010.1"/>
</dbReference>
<dbReference type="Proteomes" id="UP000233332">
    <property type="component" value="Unassembled WGS sequence"/>
</dbReference>
<proteinExistence type="predicted"/>
<keyword evidence="5" id="KW-1185">Reference proteome</keyword>
<organism evidence="4 5">
    <name type="scientific">Thalassospira lohafexi</name>
    <dbReference type="NCBI Taxonomy" id="744227"/>
    <lineage>
        <taxon>Bacteria</taxon>
        <taxon>Pseudomonadati</taxon>
        <taxon>Pseudomonadota</taxon>
        <taxon>Alphaproteobacteria</taxon>
        <taxon>Rhodospirillales</taxon>
        <taxon>Thalassospiraceae</taxon>
        <taxon>Thalassospira</taxon>
    </lineage>
</organism>
<name>A0A2N3L1T4_9PROT</name>
<feature type="chain" id="PRO_5014839879" evidence="2">
    <location>
        <begin position="28"/>
        <end position="280"/>
    </location>
</feature>
<evidence type="ECO:0000313" key="4">
    <source>
        <dbReference type="EMBL" id="PKR56696.1"/>
    </source>
</evidence>
<feature type="domain" description="Solute-binding protein family 3/N-terminal" evidence="3">
    <location>
        <begin position="45"/>
        <end position="274"/>
    </location>
</feature>
<gene>
    <name evidence="4" type="ORF">COO92_20015</name>
</gene>
<dbReference type="Pfam" id="PF00497">
    <property type="entry name" value="SBP_bac_3"/>
    <property type="match status" value="1"/>
</dbReference>
<dbReference type="SMART" id="SM00062">
    <property type="entry name" value="PBPb"/>
    <property type="match status" value="1"/>
</dbReference>
<dbReference type="AlphaFoldDB" id="A0A2N3L1T4"/>
<dbReference type="PANTHER" id="PTHR35936">
    <property type="entry name" value="MEMBRANE-BOUND LYTIC MUREIN TRANSGLYCOSYLASE F"/>
    <property type="match status" value="1"/>
</dbReference>
<dbReference type="EMBL" id="NXGX01000010">
    <property type="protein sequence ID" value="PKR56696.1"/>
    <property type="molecule type" value="Genomic_DNA"/>
</dbReference>
<comment type="caution">
    <text evidence="4">The sequence shown here is derived from an EMBL/GenBank/DDBJ whole genome shotgun (WGS) entry which is preliminary data.</text>
</comment>